<dbReference type="Gene3D" id="3.40.50.10490">
    <property type="entry name" value="Glucose-6-phosphate isomerase like protein, domain 1"/>
    <property type="match status" value="1"/>
</dbReference>
<keyword evidence="3" id="KW-1185">Reference proteome</keyword>
<evidence type="ECO:0000313" key="3">
    <source>
        <dbReference type="Proteomes" id="UP001179280"/>
    </source>
</evidence>
<reference evidence="2" key="1">
    <citation type="submission" date="2021-01" db="EMBL/GenBank/DDBJ databases">
        <title>Genomic Encyclopedia of Type Strains, Phase IV (KMG-IV): sequencing the most valuable type-strain genomes for metagenomic binning, comparative biology and taxonomic classification.</title>
        <authorList>
            <person name="Goeker M."/>
        </authorList>
    </citation>
    <scope>NUCLEOTIDE SEQUENCE</scope>
    <source>
        <strain evidence="2">DSM 21943</strain>
    </source>
</reference>
<keyword evidence="2" id="KW-0238">DNA-binding</keyword>
<dbReference type="SUPFAM" id="SSF53697">
    <property type="entry name" value="SIS domain"/>
    <property type="match status" value="1"/>
</dbReference>
<dbReference type="GO" id="GO:0003677">
    <property type="term" value="F:DNA binding"/>
    <property type="evidence" value="ECO:0007669"/>
    <property type="project" value="UniProtKB-KW"/>
</dbReference>
<accession>A0ABS2SYL0</accession>
<gene>
    <name evidence="2" type="ORF">JOC54_003915</name>
</gene>
<dbReference type="InterPro" id="IPR019676">
    <property type="entry name" value="DUF2529"/>
</dbReference>
<dbReference type="EMBL" id="JAFBCV010000015">
    <property type="protein sequence ID" value="MBM7840622.1"/>
    <property type="molecule type" value="Genomic_DNA"/>
</dbReference>
<protein>
    <submittedName>
        <fullName evidence="2">DNA-binding MurR/RpiR family transcriptional regulator</fullName>
    </submittedName>
</protein>
<evidence type="ECO:0000259" key="1">
    <source>
        <dbReference type="Pfam" id="PF10740"/>
    </source>
</evidence>
<name>A0ABS2SYL0_9BACI</name>
<dbReference type="Proteomes" id="UP001179280">
    <property type="component" value="Unassembled WGS sequence"/>
</dbReference>
<sequence>MDKMYTTQLTGLFKKINETQVESFEDAGRLLAQALSADGTLYVKAFDPFGALELAVTAGSEPLPHSTILDNQQLTSRDRVLLFLSDTSENQALALLELCQRSQTPTIVVASKQMDSIADACDVLLVTHATKGLVPDDKGNRIGHPGTIAALFLYNQLHLLVQDILTEFED</sequence>
<feature type="domain" description="DUF2529" evidence="1">
    <location>
        <begin position="1"/>
        <end position="165"/>
    </location>
</feature>
<evidence type="ECO:0000313" key="2">
    <source>
        <dbReference type="EMBL" id="MBM7840622.1"/>
    </source>
</evidence>
<dbReference type="InterPro" id="IPR046348">
    <property type="entry name" value="SIS_dom_sf"/>
</dbReference>
<proteinExistence type="predicted"/>
<dbReference type="Pfam" id="PF10740">
    <property type="entry name" value="DUF2529"/>
    <property type="match status" value="1"/>
</dbReference>
<organism evidence="2 3">
    <name type="scientific">Shouchella xiaoxiensis</name>
    <dbReference type="NCBI Taxonomy" id="766895"/>
    <lineage>
        <taxon>Bacteria</taxon>
        <taxon>Bacillati</taxon>
        <taxon>Bacillota</taxon>
        <taxon>Bacilli</taxon>
        <taxon>Bacillales</taxon>
        <taxon>Bacillaceae</taxon>
        <taxon>Shouchella</taxon>
    </lineage>
</organism>
<comment type="caution">
    <text evidence="2">The sequence shown here is derived from an EMBL/GenBank/DDBJ whole genome shotgun (WGS) entry which is preliminary data.</text>
</comment>